<proteinExistence type="predicted"/>
<name>A0A3B0XBW1_9ZZZZ</name>
<gene>
    <name evidence="1" type="ORF">MNBD_GAMMA11-1105</name>
</gene>
<organism evidence="1">
    <name type="scientific">hydrothermal vent metagenome</name>
    <dbReference type="NCBI Taxonomy" id="652676"/>
    <lineage>
        <taxon>unclassified sequences</taxon>
        <taxon>metagenomes</taxon>
        <taxon>ecological metagenomes</taxon>
    </lineage>
</organism>
<reference evidence="1" key="1">
    <citation type="submission" date="2018-06" db="EMBL/GenBank/DDBJ databases">
        <authorList>
            <person name="Zhirakovskaya E."/>
        </authorList>
    </citation>
    <scope>NUCLEOTIDE SEQUENCE</scope>
</reference>
<dbReference type="AlphaFoldDB" id="A0A3B0XBW1"/>
<dbReference type="EMBL" id="UOFG01000058">
    <property type="protein sequence ID" value="VAW59029.1"/>
    <property type="molecule type" value="Genomic_DNA"/>
</dbReference>
<dbReference type="InterPro" id="IPR016084">
    <property type="entry name" value="Haem_Oase-like_multi-hlx"/>
</dbReference>
<dbReference type="SUPFAM" id="SSF48613">
    <property type="entry name" value="Heme oxygenase-like"/>
    <property type="match status" value="1"/>
</dbReference>
<evidence type="ECO:0000313" key="1">
    <source>
        <dbReference type="EMBL" id="VAW59029.1"/>
    </source>
</evidence>
<protein>
    <submittedName>
        <fullName evidence="1">Uncharacterized protein</fullName>
    </submittedName>
</protein>
<accession>A0A3B0XBW1</accession>
<dbReference type="Gene3D" id="1.20.910.10">
    <property type="entry name" value="Heme oxygenase-like"/>
    <property type="match status" value="1"/>
</dbReference>
<sequence length="299" mass="34500">MRISPELEKYASQHHLIGITPHTLEAISAHRSGYSLKKAHQFITFHQRIQRQLLNHPVIAHNEYTQWFSRGDMSLQQLKSFIVQFSVFSNLFIIAQLQKTINADSLQSMRASKEILMNELGVAFNHKNSLNNKGDDLSVEGSVEAGEFHFNAAHFEWLYKLADALGLAFMQTGKRRHGTGDTLFFCDELSRFYASEDYTLSQAASFAVENWAAAGFWGELIQGLKKYQHNNHIKLPIFFFTYHDKIESQHAQHTLDELEDIYFKGEINEDIFIQSGNEMLDAVAVFWNGLNHQRKNRHH</sequence>